<protein>
    <submittedName>
        <fullName evidence="3">Hydrolase</fullName>
    </submittedName>
</protein>
<dbReference type="PANTHER" id="PTHR46118">
    <property type="entry name" value="PROTEIN ABHD11"/>
    <property type="match status" value="1"/>
</dbReference>
<dbReference type="PATRIC" id="fig|1273125.3.peg.3139"/>
<dbReference type="Pfam" id="PF12697">
    <property type="entry name" value="Abhydrolase_6"/>
    <property type="match status" value="1"/>
</dbReference>
<feature type="domain" description="AB hydrolase-1" evidence="2">
    <location>
        <begin position="29"/>
        <end position="242"/>
    </location>
</feature>
<dbReference type="Gene3D" id="3.40.50.1820">
    <property type="entry name" value="alpha/beta hydrolase"/>
    <property type="match status" value="1"/>
</dbReference>
<evidence type="ECO:0000259" key="2">
    <source>
        <dbReference type="Pfam" id="PF12697"/>
    </source>
</evidence>
<dbReference type="PANTHER" id="PTHR46118:SF4">
    <property type="entry name" value="PROTEIN ABHD11"/>
    <property type="match status" value="1"/>
</dbReference>
<dbReference type="EMBL" id="APMY01000095">
    <property type="protein sequence ID" value="EOM75503.1"/>
    <property type="molecule type" value="Genomic_DNA"/>
</dbReference>
<sequence length="251" mass="27671">MMLSSASLPLGGIDLSYRDSGPAVHPVPVILVHGMGGDGRTWDPFVRALRSRGRRVVTVDLRGHGRSGRAPSYLFEEFASDLVELCDELGFSQVDLVGHSLGGHATTIVAQERPALVRRLVVEEAPLPLRTGDDEQTLARRLPSPVELWHALTSLVRSPRAVIAFDRSMTAPALDQFRSPDERWWSRVELIEAPVLVLRGGPTGMVDPQRLDAMTAMLSDVVVHEFSCGHSIHRDRYREFEAVVLPFLLGA</sequence>
<organism evidence="3 4">
    <name type="scientific">Rhodococcus rhodnii LMG 5362</name>
    <dbReference type="NCBI Taxonomy" id="1273125"/>
    <lineage>
        <taxon>Bacteria</taxon>
        <taxon>Bacillati</taxon>
        <taxon>Actinomycetota</taxon>
        <taxon>Actinomycetes</taxon>
        <taxon>Mycobacteriales</taxon>
        <taxon>Nocardiaceae</taxon>
        <taxon>Rhodococcus</taxon>
    </lineage>
</organism>
<evidence type="ECO:0000313" key="4">
    <source>
        <dbReference type="Proteomes" id="UP000013525"/>
    </source>
</evidence>
<accession>R7WJM4</accession>
<dbReference type="eggNOG" id="COG2267">
    <property type="taxonomic scope" value="Bacteria"/>
</dbReference>
<evidence type="ECO:0000313" key="3">
    <source>
        <dbReference type="EMBL" id="EOM75503.1"/>
    </source>
</evidence>
<dbReference type="Proteomes" id="UP000013525">
    <property type="component" value="Unassembled WGS sequence"/>
</dbReference>
<dbReference type="SUPFAM" id="SSF53474">
    <property type="entry name" value="alpha/beta-Hydrolases"/>
    <property type="match status" value="1"/>
</dbReference>
<evidence type="ECO:0000256" key="1">
    <source>
        <dbReference type="ARBA" id="ARBA00022801"/>
    </source>
</evidence>
<comment type="caution">
    <text evidence="3">The sequence shown here is derived from an EMBL/GenBank/DDBJ whole genome shotgun (WGS) entry which is preliminary data.</text>
</comment>
<proteinExistence type="predicted"/>
<dbReference type="PRINTS" id="PR00111">
    <property type="entry name" value="ABHYDROLASE"/>
</dbReference>
<reference evidence="3 4" key="1">
    <citation type="journal article" date="2013" name="Genome Announc.">
        <title>Draft Genome Sequence of Rhodococcus rhodnii Strain LMG5362, a Symbiont of Rhodnius prolixus (Hemiptera, Reduviidae, Triatominae), the Principle Vector of Trypanosoma cruzi.</title>
        <authorList>
            <person name="Pachebat J.A."/>
            <person name="van Keulen G."/>
            <person name="Whitten M.M."/>
            <person name="Girdwood S."/>
            <person name="Del Sol R."/>
            <person name="Dyson P.J."/>
            <person name="Facey P.D."/>
        </authorList>
    </citation>
    <scope>NUCLEOTIDE SEQUENCE [LARGE SCALE GENOMIC DNA]</scope>
    <source>
        <strain evidence="3 4">LMG 5362</strain>
    </source>
</reference>
<keyword evidence="1 3" id="KW-0378">Hydrolase</keyword>
<name>R7WJM4_9NOCA</name>
<gene>
    <name evidence="3" type="ORF">Rrhod_3301</name>
</gene>
<dbReference type="InterPro" id="IPR029058">
    <property type="entry name" value="AB_hydrolase_fold"/>
</dbReference>
<dbReference type="InterPro" id="IPR000073">
    <property type="entry name" value="AB_hydrolase_1"/>
</dbReference>
<dbReference type="AlphaFoldDB" id="R7WJM4"/>
<keyword evidence="4" id="KW-1185">Reference proteome</keyword>
<dbReference type="GO" id="GO:0016787">
    <property type="term" value="F:hydrolase activity"/>
    <property type="evidence" value="ECO:0007669"/>
    <property type="project" value="UniProtKB-KW"/>
</dbReference>